<comment type="caution">
    <text evidence="1">The sequence shown here is derived from an EMBL/GenBank/DDBJ whole genome shotgun (WGS) entry which is preliminary data.</text>
</comment>
<organism evidence="1 2">
    <name type="scientific">Acorus gramineus</name>
    <name type="common">Dwarf sweet flag</name>
    <dbReference type="NCBI Taxonomy" id="55184"/>
    <lineage>
        <taxon>Eukaryota</taxon>
        <taxon>Viridiplantae</taxon>
        <taxon>Streptophyta</taxon>
        <taxon>Embryophyta</taxon>
        <taxon>Tracheophyta</taxon>
        <taxon>Spermatophyta</taxon>
        <taxon>Magnoliopsida</taxon>
        <taxon>Liliopsida</taxon>
        <taxon>Acoraceae</taxon>
        <taxon>Acorus</taxon>
    </lineage>
</organism>
<evidence type="ECO:0000313" key="1">
    <source>
        <dbReference type="EMBL" id="KAK1262641.1"/>
    </source>
</evidence>
<reference evidence="1" key="1">
    <citation type="journal article" date="2023" name="Nat. Commun.">
        <title>Diploid and tetraploid genomes of Acorus and the evolution of monocots.</title>
        <authorList>
            <person name="Ma L."/>
            <person name="Liu K.W."/>
            <person name="Li Z."/>
            <person name="Hsiao Y.Y."/>
            <person name="Qi Y."/>
            <person name="Fu T."/>
            <person name="Tang G.D."/>
            <person name="Zhang D."/>
            <person name="Sun W.H."/>
            <person name="Liu D.K."/>
            <person name="Li Y."/>
            <person name="Chen G.Z."/>
            <person name="Liu X.D."/>
            <person name="Liao X.Y."/>
            <person name="Jiang Y.T."/>
            <person name="Yu X."/>
            <person name="Hao Y."/>
            <person name="Huang J."/>
            <person name="Zhao X.W."/>
            <person name="Ke S."/>
            <person name="Chen Y.Y."/>
            <person name="Wu W.L."/>
            <person name="Hsu J.L."/>
            <person name="Lin Y.F."/>
            <person name="Huang M.D."/>
            <person name="Li C.Y."/>
            <person name="Huang L."/>
            <person name="Wang Z.W."/>
            <person name="Zhao X."/>
            <person name="Zhong W.Y."/>
            <person name="Peng D.H."/>
            <person name="Ahmad S."/>
            <person name="Lan S."/>
            <person name="Zhang J.S."/>
            <person name="Tsai W.C."/>
            <person name="Van de Peer Y."/>
            <person name="Liu Z.J."/>
        </authorList>
    </citation>
    <scope>NUCLEOTIDE SEQUENCE</scope>
    <source>
        <strain evidence="1">SCP</strain>
    </source>
</reference>
<accession>A0AAV9AF47</accession>
<keyword evidence="2" id="KW-1185">Reference proteome</keyword>
<proteinExistence type="predicted"/>
<reference evidence="1" key="2">
    <citation type="submission" date="2023-06" db="EMBL/GenBank/DDBJ databases">
        <authorList>
            <person name="Ma L."/>
            <person name="Liu K.-W."/>
            <person name="Li Z."/>
            <person name="Hsiao Y.-Y."/>
            <person name="Qi Y."/>
            <person name="Fu T."/>
            <person name="Tang G."/>
            <person name="Zhang D."/>
            <person name="Sun W.-H."/>
            <person name="Liu D.-K."/>
            <person name="Li Y."/>
            <person name="Chen G.-Z."/>
            <person name="Liu X.-D."/>
            <person name="Liao X.-Y."/>
            <person name="Jiang Y.-T."/>
            <person name="Yu X."/>
            <person name="Hao Y."/>
            <person name="Huang J."/>
            <person name="Zhao X.-W."/>
            <person name="Ke S."/>
            <person name="Chen Y.-Y."/>
            <person name="Wu W.-L."/>
            <person name="Hsu J.-L."/>
            <person name="Lin Y.-F."/>
            <person name="Huang M.-D."/>
            <person name="Li C.-Y."/>
            <person name="Huang L."/>
            <person name="Wang Z.-W."/>
            <person name="Zhao X."/>
            <person name="Zhong W.-Y."/>
            <person name="Peng D.-H."/>
            <person name="Ahmad S."/>
            <person name="Lan S."/>
            <person name="Zhang J.-S."/>
            <person name="Tsai W.-C."/>
            <person name="Van De Peer Y."/>
            <person name="Liu Z.-J."/>
        </authorList>
    </citation>
    <scope>NUCLEOTIDE SEQUENCE</scope>
    <source>
        <strain evidence="1">SCP</strain>
        <tissue evidence="1">Leaves</tissue>
    </source>
</reference>
<dbReference type="Proteomes" id="UP001179952">
    <property type="component" value="Unassembled WGS sequence"/>
</dbReference>
<dbReference type="EMBL" id="JAUJYN010000010">
    <property type="protein sequence ID" value="KAK1262641.1"/>
    <property type="molecule type" value="Genomic_DNA"/>
</dbReference>
<gene>
    <name evidence="1" type="ORF">QJS04_geneDACA001224</name>
</gene>
<dbReference type="AlphaFoldDB" id="A0AAV9AF47"/>
<protein>
    <submittedName>
        <fullName evidence="1">Uncharacterized protein</fullName>
    </submittedName>
</protein>
<sequence>MALAHEITHDLDELHCDLSNILLVHGSHRSDNDPMSPLATENPCHCCNKL</sequence>
<name>A0AAV9AF47_ACOGR</name>
<evidence type="ECO:0000313" key="2">
    <source>
        <dbReference type="Proteomes" id="UP001179952"/>
    </source>
</evidence>